<evidence type="ECO:0000313" key="2">
    <source>
        <dbReference type="Proteomes" id="UP000215335"/>
    </source>
</evidence>
<dbReference type="Proteomes" id="UP000215335">
    <property type="component" value="Unassembled WGS sequence"/>
</dbReference>
<evidence type="ECO:0000313" key="1">
    <source>
        <dbReference type="EMBL" id="OXU17188.1"/>
    </source>
</evidence>
<comment type="caution">
    <text evidence="1">The sequence shown here is derived from an EMBL/GenBank/DDBJ whole genome shotgun (WGS) entry which is preliminary data.</text>
</comment>
<name>A0A232EFT4_9HYME</name>
<reference evidence="1 2" key="1">
    <citation type="journal article" date="2017" name="Curr. Biol.">
        <title>The Evolution of Venom by Co-option of Single-Copy Genes.</title>
        <authorList>
            <person name="Martinson E.O."/>
            <person name="Mrinalini"/>
            <person name="Kelkar Y.D."/>
            <person name="Chang C.H."/>
            <person name="Werren J.H."/>
        </authorList>
    </citation>
    <scope>NUCLEOTIDE SEQUENCE [LARGE SCALE GENOMIC DNA]</scope>
    <source>
        <strain evidence="1 2">Alberta</strain>
        <tissue evidence="1">Whole body</tissue>
    </source>
</reference>
<protein>
    <submittedName>
        <fullName evidence="1">Uncharacterized protein</fullName>
    </submittedName>
</protein>
<organism evidence="1 2">
    <name type="scientific">Trichomalopsis sarcophagae</name>
    <dbReference type="NCBI Taxonomy" id="543379"/>
    <lineage>
        <taxon>Eukaryota</taxon>
        <taxon>Metazoa</taxon>
        <taxon>Ecdysozoa</taxon>
        <taxon>Arthropoda</taxon>
        <taxon>Hexapoda</taxon>
        <taxon>Insecta</taxon>
        <taxon>Pterygota</taxon>
        <taxon>Neoptera</taxon>
        <taxon>Endopterygota</taxon>
        <taxon>Hymenoptera</taxon>
        <taxon>Apocrita</taxon>
        <taxon>Proctotrupomorpha</taxon>
        <taxon>Chalcidoidea</taxon>
        <taxon>Pteromalidae</taxon>
        <taxon>Pteromalinae</taxon>
        <taxon>Trichomalopsis</taxon>
    </lineage>
</organism>
<sequence length="162" mass="18501">MSELKKKYIFNDLPLTSYAKKKLKKHLKTEQASTNKNSIDVDSEEETHDVYNCINETNTEISTFADDESVKKIDYSDPVDSCDYSSDEDFLEILEKTDKNSSKITELFNEHEFLEPIEAAINRSPAELFLMTLKYALAYPISVTGIVNLMKLVNRICGKTVL</sequence>
<feature type="non-terminal residue" evidence="1">
    <location>
        <position position="162"/>
    </location>
</feature>
<dbReference type="AlphaFoldDB" id="A0A232EFT4"/>
<accession>A0A232EFT4</accession>
<gene>
    <name evidence="1" type="ORF">TSAR_016639</name>
</gene>
<dbReference type="EMBL" id="NNAY01004954">
    <property type="protein sequence ID" value="OXU17188.1"/>
    <property type="molecule type" value="Genomic_DNA"/>
</dbReference>
<keyword evidence="2" id="KW-1185">Reference proteome</keyword>
<proteinExistence type="predicted"/>